<dbReference type="EMBL" id="CAJVQC010034533">
    <property type="protein sequence ID" value="CAG8756604.1"/>
    <property type="molecule type" value="Genomic_DNA"/>
</dbReference>
<sequence length="286" mass="32570">MTSNNKEFDGWSDTPPKQVEEEKVWGDPPKNLSKSELKKDTEENRITSETKETEPFVKEKNTLEVTTEENNEPSGWGSPPKNTEDDSWDPSGKNDKKGFNESRRYSNSSQHSKKLQNDESGWGSNKPVDNSTGNEGWGPVEKSVENENWSTNSNGWNTSTTDEFNKDHHKHDNYHRGGRGAHRGRGRVGNQYSRNDRDNFRNDFKGDSDFRGHNQRSSFSRSGNDKYNDHDRENNRENGSKDENVGDQNQNAQKSGNSNDNTHSSKPESTPYVNKDRVLSGGRVRE</sequence>
<comment type="caution">
    <text evidence="1">The sequence shown here is derived from an EMBL/GenBank/DDBJ whole genome shotgun (WGS) entry which is preliminary data.</text>
</comment>
<keyword evidence="2" id="KW-1185">Reference proteome</keyword>
<accession>A0ACA9QM41</accession>
<feature type="non-terminal residue" evidence="1">
    <location>
        <position position="286"/>
    </location>
</feature>
<evidence type="ECO:0000313" key="2">
    <source>
        <dbReference type="Proteomes" id="UP000789920"/>
    </source>
</evidence>
<organism evidence="1 2">
    <name type="scientific">Racocetra persica</name>
    <dbReference type="NCBI Taxonomy" id="160502"/>
    <lineage>
        <taxon>Eukaryota</taxon>
        <taxon>Fungi</taxon>
        <taxon>Fungi incertae sedis</taxon>
        <taxon>Mucoromycota</taxon>
        <taxon>Glomeromycotina</taxon>
        <taxon>Glomeromycetes</taxon>
        <taxon>Diversisporales</taxon>
        <taxon>Gigasporaceae</taxon>
        <taxon>Racocetra</taxon>
    </lineage>
</organism>
<evidence type="ECO:0000313" key="1">
    <source>
        <dbReference type="EMBL" id="CAG8756604.1"/>
    </source>
</evidence>
<name>A0ACA9QM41_9GLOM</name>
<gene>
    <name evidence="1" type="ORF">RPERSI_LOCUS14744</name>
</gene>
<proteinExistence type="predicted"/>
<dbReference type="Proteomes" id="UP000789920">
    <property type="component" value="Unassembled WGS sequence"/>
</dbReference>
<reference evidence="1" key="1">
    <citation type="submission" date="2021-06" db="EMBL/GenBank/DDBJ databases">
        <authorList>
            <person name="Kallberg Y."/>
            <person name="Tangrot J."/>
            <person name="Rosling A."/>
        </authorList>
    </citation>
    <scope>NUCLEOTIDE SEQUENCE</scope>
    <source>
        <strain evidence="1">MA461A</strain>
    </source>
</reference>
<protein>
    <submittedName>
        <fullName evidence="1">13745_t:CDS:1</fullName>
    </submittedName>
</protein>